<name>A0ABY7WQQ8_9SPHI</name>
<keyword evidence="3" id="KW-1185">Reference proteome</keyword>
<dbReference type="RefSeq" id="WP_274269364.1">
    <property type="nucleotide sequence ID" value="NZ_CP117880.1"/>
</dbReference>
<keyword evidence="1" id="KW-0732">Signal</keyword>
<organism evidence="2 3">
    <name type="scientific">Sphingobacterium oryzagri</name>
    <dbReference type="NCBI Taxonomy" id="3025669"/>
    <lineage>
        <taxon>Bacteria</taxon>
        <taxon>Pseudomonadati</taxon>
        <taxon>Bacteroidota</taxon>
        <taxon>Sphingobacteriia</taxon>
        <taxon>Sphingobacteriales</taxon>
        <taxon>Sphingobacteriaceae</taxon>
        <taxon>Sphingobacterium</taxon>
    </lineage>
</organism>
<accession>A0ABY7WQQ8</accession>
<dbReference type="EMBL" id="CP117880">
    <property type="protein sequence ID" value="WDF70660.1"/>
    <property type="molecule type" value="Genomic_DNA"/>
</dbReference>
<gene>
    <name evidence="2" type="ORF">PQ465_09850</name>
</gene>
<evidence type="ECO:0000313" key="3">
    <source>
        <dbReference type="Proteomes" id="UP001221558"/>
    </source>
</evidence>
<feature type="signal peptide" evidence="1">
    <location>
        <begin position="1"/>
        <end position="24"/>
    </location>
</feature>
<evidence type="ECO:0000313" key="2">
    <source>
        <dbReference type="EMBL" id="WDF70660.1"/>
    </source>
</evidence>
<proteinExistence type="predicted"/>
<evidence type="ECO:0000256" key="1">
    <source>
        <dbReference type="SAM" id="SignalP"/>
    </source>
</evidence>
<sequence>MKFFFIRLLLVPVLSAYLANTAGAQVNFHHMDRWQDSLLRLGKDMFTKQGEAERIEKNFSFVKTLVSALKERHSFLYKFQKLNMISLIESPDQQFRIFSWNIPLNDGSFLYYGAIQTKTKSGELQLVPLLDKTFEIKKPESMVLLPNNWYGAQYYDIVSLGDSYALLGWKGHNPLFSQKVIEILQYKEGQYRMGKAVFADDPQLVRKIFNFTREATMYLRYEAENSRIVFDHIVPADSSLIGKYQYYGPDLSHDAYSINAGILTLERNVLFKNIGRGDEPVNNTPGKAIKGKKSGL</sequence>
<protein>
    <submittedName>
        <fullName evidence="2">Uncharacterized protein</fullName>
    </submittedName>
</protein>
<dbReference type="Proteomes" id="UP001221558">
    <property type="component" value="Chromosome"/>
</dbReference>
<feature type="chain" id="PRO_5046959214" evidence="1">
    <location>
        <begin position="25"/>
        <end position="296"/>
    </location>
</feature>
<reference evidence="2 3" key="1">
    <citation type="submission" date="2023-02" db="EMBL/GenBank/DDBJ databases">
        <title>Genome sequence of Sphingobacterium sp. KACC 22765.</title>
        <authorList>
            <person name="Kim S."/>
            <person name="Heo J."/>
            <person name="Kwon S.-W."/>
        </authorList>
    </citation>
    <scope>NUCLEOTIDE SEQUENCE [LARGE SCALE GENOMIC DNA]</scope>
    <source>
        <strain evidence="2 3">KACC 22765</strain>
    </source>
</reference>